<evidence type="ECO:0000313" key="4">
    <source>
        <dbReference type="Proteomes" id="UP000237340"/>
    </source>
</evidence>
<name>A0A2S3Z986_9MICO</name>
<dbReference type="Gene3D" id="3.30.420.610">
    <property type="entry name" value="LOTUS domain-like"/>
    <property type="match status" value="1"/>
</dbReference>
<feature type="domain" description="HTH OST-type" evidence="2">
    <location>
        <begin position="195"/>
        <end position="273"/>
    </location>
</feature>
<dbReference type="InterPro" id="IPR025605">
    <property type="entry name" value="OST-HTH/LOTUS_dom"/>
</dbReference>
<accession>A0A2S3Z986</accession>
<organism evidence="3 4">
    <name type="scientific">Cryobacterium zongtaii</name>
    <dbReference type="NCBI Taxonomy" id="1259217"/>
    <lineage>
        <taxon>Bacteria</taxon>
        <taxon>Bacillati</taxon>
        <taxon>Actinomycetota</taxon>
        <taxon>Actinomycetes</taxon>
        <taxon>Micrococcales</taxon>
        <taxon>Microbacteriaceae</taxon>
        <taxon>Cryobacterium</taxon>
    </lineage>
</organism>
<dbReference type="CDD" id="cd11297">
    <property type="entry name" value="PIN_LabA-like_N_1"/>
    <property type="match status" value="1"/>
</dbReference>
<protein>
    <submittedName>
        <fullName evidence="3">Maebl</fullName>
    </submittedName>
</protein>
<dbReference type="RefSeq" id="WP_103461965.1">
    <property type="nucleotide sequence ID" value="NZ_PPXD01000028.1"/>
</dbReference>
<dbReference type="Proteomes" id="UP000237340">
    <property type="component" value="Unassembled WGS sequence"/>
</dbReference>
<feature type="region of interest" description="Disordered" evidence="1">
    <location>
        <begin position="161"/>
        <end position="196"/>
    </location>
</feature>
<dbReference type="InterPro" id="IPR021139">
    <property type="entry name" value="NYN"/>
</dbReference>
<dbReference type="CDD" id="cd10146">
    <property type="entry name" value="LabA_like_C"/>
    <property type="match status" value="1"/>
</dbReference>
<dbReference type="InterPro" id="IPR041966">
    <property type="entry name" value="LOTUS-like"/>
</dbReference>
<dbReference type="GO" id="GO:0004540">
    <property type="term" value="F:RNA nuclease activity"/>
    <property type="evidence" value="ECO:0007669"/>
    <property type="project" value="InterPro"/>
</dbReference>
<comment type="caution">
    <text evidence="3">The sequence shown here is derived from an EMBL/GenBank/DDBJ whole genome shotgun (WGS) entry which is preliminary data.</text>
</comment>
<keyword evidence="4" id="KW-1185">Reference proteome</keyword>
<reference evidence="3 4" key="1">
    <citation type="submission" date="2018-01" db="EMBL/GenBank/DDBJ databases">
        <title>Cryobacterium sp. nov., from glaciers in China.</title>
        <authorList>
            <person name="Liu Q."/>
            <person name="Xin Y.-H."/>
        </authorList>
    </citation>
    <scope>NUCLEOTIDE SEQUENCE [LARGE SCALE GENOMIC DNA]</scope>
    <source>
        <strain evidence="3 4">TMN-42</strain>
    </source>
</reference>
<evidence type="ECO:0000259" key="2">
    <source>
        <dbReference type="PROSITE" id="PS51644"/>
    </source>
</evidence>
<dbReference type="PROSITE" id="PS51644">
    <property type="entry name" value="HTH_OST"/>
    <property type="match status" value="1"/>
</dbReference>
<dbReference type="Gene3D" id="3.40.50.1010">
    <property type="entry name" value="5'-nuclease"/>
    <property type="match status" value="1"/>
</dbReference>
<feature type="compositionally biased region" description="Low complexity" evidence="1">
    <location>
        <begin position="178"/>
        <end position="194"/>
    </location>
</feature>
<dbReference type="EMBL" id="PPXD01000028">
    <property type="protein sequence ID" value="POH62100.1"/>
    <property type="molecule type" value="Genomic_DNA"/>
</dbReference>
<dbReference type="AlphaFoldDB" id="A0A2S3Z986"/>
<evidence type="ECO:0000313" key="3">
    <source>
        <dbReference type="EMBL" id="POH62100.1"/>
    </source>
</evidence>
<dbReference type="PANTHER" id="PTHR35811">
    <property type="entry name" value="SLR1870 PROTEIN"/>
    <property type="match status" value="1"/>
</dbReference>
<evidence type="ECO:0000256" key="1">
    <source>
        <dbReference type="SAM" id="MobiDB-lite"/>
    </source>
</evidence>
<dbReference type="Pfam" id="PF01936">
    <property type="entry name" value="NYN"/>
    <property type="match status" value="1"/>
</dbReference>
<proteinExistence type="predicted"/>
<dbReference type="PANTHER" id="PTHR35811:SF1">
    <property type="entry name" value="HTH OST-TYPE DOMAIN-CONTAINING PROTEIN"/>
    <property type="match status" value="1"/>
</dbReference>
<dbReference type="Pfam" id="PF12872">
    <property type="entry name" value="OST-HTH"/>
    <property type="match status" value="1"/>
</dbReference>
<sequence>MEQPSELPRTRLPRVAVLIDCDNVSYRRGHAILAEAQTHGVLGVKRGYGDWGSPPLGGWRKLLTDLALQPMQQIAYVPGKGATDTALIIDAMDLLYSGNVDTFCLVASDSDYTRLAIRLREAGKRVIGIGEKKTPSAFSNACDRFTFLELLEKDETVLAPENEKSVEAETYPSGQPVPSGHEPAAPAPGASEAGDLPDLHTMLRTAVTSKVEDDGWSLLSNVGWFLVGNYPAFDSRNYGYAQLGALVRSLDYLDIEEQPASNGNSRLRVRLRQ</sequence>
<gene>
    <name evidence="3" type="ORF">C3B61_18565</name>
</gene>